<comment type="caution">
    <text evidence="2">The sequence shown here is derived from an EMBL/GenBank/DDBJ whole genome shotgun (WGS) entry which is preliminary data.</text>
</comment>
<evidence type="ECO:0000313" key="2">
    <source>
        <dbReference type="EMBL" id="TFI58011.1"/>
    </source>
</evidence>
<dbReference type="GO" id="GO:0016301">
    <property type="term" value="F:kinase activity"/>
    <property type="evidence" value="ECO:0007669"/>
    <property type="project" value="UniProtKB-KW"/>
</dbReference>
<accession>A0A4Y8ZPT0</accession>
<dbReference type="GO" id="GO:0032784">
    <property type="term" value="P:regulation of DNA-templated transcription elongation"/>
    <property type="evidence" value="ECO:0007669"/>
    <property type="project" value="InterPro"/>
</dbReference>
<dbReference type="GO" id="GO:0003677">
    <property type="term" value="F:DNA binding"/>
    <property type="evidence" value="ECO:0007669"/>
    <property type="project" value="InterPro"/>
</dbReference>
<dbReference type="InterPro" id="IPR001437">
    <property type="entry name" value="Tscrpt_elong_fac_GreA/B_C"/>
</dbReference>
<organism evidence="2 3">
    <name type="scientific">Sphingomonas parva</name>
    <dbReference type="NCBI Taxonomy" id="2555898"/>
    <lineage>
        <taxon>Bacteria</taxon>
        <taxon>Pseudomonadati</taxon>
        <taxon>Pseudomonadota</taxon>
        <taxon>Alphaproteobacteria</taxon>
        <taxon>Sphingomonadales</taxon>
        <taxon>Sphingomonadaceae</taxon>
        <taxon>Sphingomonas</taxon>
    </lineage>
</organism>
<dbReference type="InterPro" id="IPR036953">
    <property type="entry name" value="GreA/GreB_C_sf"/>
</dbReference>
<reference evidence="2 3" key="1">
    <citation type="submission" date="2019-03" db="EMBL/GenBank/DDBJ databases">
        <title>Genome sequence of Sphingomonas sp. 17J27-24.</title>
        <authorList>
            <person name="Kim M."/>
            <person name="Maeng S."/>
            <person name="Sathiyaraj S."/>
        </authorList>
    </citation>
    <scope>NUCLEOTIDE SEQUENCE [LARGE SCALE GENOMIC DNA]</scope>
    <source>
        <strain evidence="2 3">17J27-24</strain>
    </source>
</reference>
<keyword evidence="2" id="KW-0418">Kinase</keyword>
<dbReference type="Proteomes" id="UP000298213">
    <property type="component" value="Unassembled WGS sequence"/>
</dbReference>
<dbReference type="Gene3D" id="3.10.50.30">
    <property type="entry name" value="Transcription elongation factor, GreA/GreB, C-terminal domain"/>
    <property type="match status" value="1"/>
</dbReference>
<keyword evidence="2" id="KW-0808">Transferase</keyword>
<feature type="domain" description="Transcription elongation factor GreA/GreB C-terminal" evidence="1">
    <location>
        <begin position="127"/>
        <end position="202"/>
    </location>
</feature>
<evidence type="ECO:0000313" key="3">
    <source>
        <dbReference type="Proteomes" id="UP000298213"/>
    </source>
</evidence>
<proteinExistence type="predicted"/>
<dbReference type="SUPFAM" id="SSF54534">
    <property type="entry name" value="FKBP-like"/>
    <property type="match status" value="1"/>
</dbReference>
<dbReference type="Pfam" id="PF01272">
    <property type="entry name" value="GreA_GreB"/>
    <property type="match status" value="1"/>
</dbReference>
<gene>
    <name evidence="2" type="ORF">E2493_12515</name>
</gene>
<dbReference type="OrthoDB" id="192847at2"/>
<keyword evidence="3" id="KW-1185">Reference proteome</keyword>
<sequence length="207" mass="22433">MLSLVLQDEPASRLCSTPSPFGTIARGPIAPGHACPACGSGGSSNIPIAPPPLLRRSPRSLHMVEDMPVLEKKTKPASRKPPIHICETDYDRIADIAVRMESNAPELSSLIMDELDRARLHKDRTLPNDVVSLNSEVEFVDTVTNVRRRVRLVLPSDARPGEACISVLTPVGAGLIGMSEGREIDWPCPDGRPRVLRILSVTQPARG</sequence>
<name>A0A4Y8ZPT0_9SPHN</name>
<dbReference type="EMBL" id="SPDV01000021">
    <property type="protein sequence ID" value="TFI58011.1"/>
    <property type="molecule type" value="Genomic_DNA"/>
</dbReference>
<dbReference type="AlphaFoldDB" id="A0A4Y8ZPT0"/>
<protein>
    <submittedName>
        <fullName evidence="2">Nucleoside diphosphate kinase regulator</fullName>
    </submittedName>
</protein>
<evidence type="ECO:0000259" key="1">
    <source>
        <dbReference type="Pfam" id="PF01272"/>
    </source>
</evidence>
<dbReference type="NCBIfam" id="NF004396">
    <property type="entry name" value="PRK05753.1"/>
    <property type="match status" value="1"/>
</dbReference>